<reference evidence="1" key="1">
    <citation type="submission" date="2018-02" db="EMBL/GenBank/DDBJ databases">
        <title>Rhizophora mucronata_Transcriptome.</title>
        <authorList>
            <person name="Meera S.P."/>
            <person name="Sreeshan A."/>
            <person name="Augustine A."/>
        </authorList>
    </citation>
    <scope>NUCLEOTIDE SEQUENCE</scope>
    <source>
        <tissue evidence="1">Leaf</tissue>
    </source>
</reference>
<protein>
    <submittedName>
        <fullName evidence="1">Uncharacterized protein</fullName>
    </submittedName>
</protein>
<dbReference type="AlphaFoldDB" id="A0A2P2NE47"/>
<dbReference type="EMBL" id="GGEC01060258">
    <property type="protein sequence ID" value="MBX40742.1"/>
    <property type="molecule type" value="Transcribed_RNA"/>
</dbReference>
<sequence>MWRFFFFCVSIFILLSNYITDYRK</sequence>
<proteinExistence type="predicted"/>
<name>A0A2P2NE47_RHIMU</name>
<evidence type="ECO:0000313" key="1">
    <source>
        <dbReference type="EMBL" id="MBX40742.1"/>
    </source>
</evidence>
<accession>A0A2P2NE47</accession>
<organism evidence="1">
    <name type="scientific">Rhizophora mucronata</name>
    <name type="common">Asiatic mangrove</name>
    <dbReference type="NCBI Taxonomy" id="61149"/>
    <lineage>
        <taxon>Eukaryota</taxon>
        <taxon>Viridiplantae</taxon>
        <taxon>Streptophyta</taxon>
        <taxon>Embryophyta</taxon>
        <taxon>Tracheophyta</taxon>
        <taxon>Spermatophyta</taxon>
        <taxon>Magnoliopsida</taxon>
        <taxon>eudicotyledons</taxon>
        <taxon>Gunneridae</taxon>
        <taxon>Pentapetalae</taxon>
        <taxon>rosids</taxon>
        <taxon>fabids</taxon>
        <taxon>Malpighiales</taxon>
        <taxon>Rhizophoraceae</taxon>
        <taxon>Rhizophora</taxon>
    </lineage>
</organism>